<feature type="transmembrane region" description="Helical" evidence="1">
    <location>
        <begin position="68"/>
        <end position="93"/>
    </location>
</feature>
<feature type="transmembrane region" description="Helical" evidence="1">
    <location>
        <begin position="353"/>
        <end position="376"/>
    </location>
</feature>
<gene>
    <name evidence="2" type="ORF">GCM10022233_77630</name>
</gene>
<name>A0ABP7WA53_9ACTN</name>
<feature type="transmembrane region" description="Helical" evidence="1">
    <location>
        <begin position="284"/>
        <end position="308"/>
    </location>
</feature>
<keyword evidence="1" id="KW-0472">Membrane</keyword>
<feature type="transmembrane region" description="Helical" evidence="1">
    <location>
        <begin position="320"/>
        <end position="341"/>
    </location>
</feature>
<accession>A0ABP7WA53</accession>
<feature type="transmembrane region" description="Helical" evidence="1">
    <location>
        <begin position="198"/>
        <end position="219"/>
    </location>
</feature>
<keyword evidence="3" id="KW-1185">Reference proteome</keyword>
<evidence type="ECO:0000313" key="3">
    <source>
        <dbReference type="Proteomes" id="UP001499984"/>
    </source>
</evidence>
<evidence type="ECO:0000256" key="1">
    <source>
        <dbReference type="SAM" id="Phobius"/>
    </source>
</evidence>
<organism evidence="2 3">
    <name type="scientific">Streptomyces shaanxiensis</name>
    <dbReference type="NCBI Taxonomy" id="653357"/>
    <lineage>
        <taxon>Bacteria</taxon>
        <taxon>Bacillati</taxon>
        <taxon>Actinomycetota</taxon>
        <taxon>Actinomycetes</taxon>
        <taxon>Kitasatosporales</taxon>
        <taxon>Streptomycetaceae</taxon>
        <taxon>Streptomyces</taxon>
    </lineage>
</organism>
<protein>
    <submittedName>
        <fullName evidence="2">Uncharacterized protein</fullName>
    </submittedName>
</protein>
<feature type="transmembrane region" description="Helical" evidence="1">
    <location>
        <begin position="168"/>
        <end position="186"/>
    </location>
</feature>
<evidence type="ECO:0000313" key="2">
    <source>
        <dbReference type="EMBL" id="GAA4084203.1"/>
    </source>
</evidence>
<comment type="caution">
    <text evidence="2">The sequence shown here is derived from an EMBL/GenBank/DDBJ whole genome shotgun (WGS) entry which is preliminary data.</text>
</comment>
<feature type="transmembrane region" description="Helical" evidence="1">
    <location>
        <begin position="138"/>
        <end position="156"/>
    </location>
</feature>
<reference evidence="3" key="1">
    <citation type="journal article" date="2019" name="Int. J. Syst. Evol. Microbiol.">
        <title>The Global Catalogue of Microorganisms (GCM) 10K type strain sequencing project: providing services to taxonomists for standard genome sequencing and annotation.</title>
        <authorList>
            <consortium name="The Broad Institute Genomics Platform"/>
            <consortium name="The Broad Institute Genome Sequencing Center for Infectious Disease"/>
            <person name="Wu L."/>
            <person name="Ma J."/>
        </authorList>
    </citation>
    <scope>NUCLEOTIDE SEQUENCE [LARGE SCALE GENOMIC DNA]</scope>
    <source>
        <strain evidence="3">JCM 16925</strain>
    </source>
</reference>
<feature type="transmembrane region" description="Helical" evidence="1">
    <location>
        <begin position="438"/>
        <end position="459"/>
    </location>
</feature>
<dbReference type="RefSeq" id="WP_345020439.1">
    <property type="nucleotide sequence ID" value="NZ_BAAAZY010000028.1"/>
</dbReference>
<proteinExistence type="predicted"/>
<keyword evidence="1" id="KW-0812">Transmembrane</keyword>
<dbReference type="Proteomes" id="UP001499984">
    <property type="component" value="Unassembled WGS sequence"/>
</dbReference>
<feature type="transmembrane region" description="Helical" evidence="1">
    <location>
        <begin position="382"/>
        <end position="408"/>
    </location>
</feature>
<keyword evidence="1" id="KW-1133">Transmembrane helix</keyword>
<dbReference type="EMBL" id="BAAAZY010000028">
    <property type="protein sequence ID" value="GAA4084203.1"/>
    <property type="molecule type" value="Genomic_DNA"/>
</dbReference>
<feature type="transmembrane region" description="Helical" evidence="1">
    <location>
        <begin position="239"/>
        <end position="264"/>
    </location>
</feature>
<feature type="transmembrane region" description="Helical" evidence="1">
    <location>
        <begin position="39"/>
        <end position="61"/>
    </location>
</feature>
<feature type="transmembrane region" description="Helical" evidence="1">
    <location>
        <begin position="105"/>
        <end position="126"/>
    </location>
</feature>
<sequence>MRDAICGALAGLVGGLVFGQVMAVIGYLPTVAAIVRTDSPVVGFAVHLLIAAIIGSVFGVLVARQRELLFWGLAYGVLWWFLGPLTLLPLLLGRPVSWDAATAQALIPSLLGHLAYGAVTAAVLAVLSRKERRLRPGLLLRAAAAGLFTGAVLGLGSNGLSAEAVLGLGWNGLIVGALVGASYAVVFGDPREGAGPALIRGAAFGFVWWVLAAVTLSPLLDGRGLQWTSAAVRTAVAALPAHVLLGAGTALLTSLLGVLSRAVFSDDVRHTLEGRLAGGRVISIWHGVIAGLAGGAIFTGVMVAVGFLPVVASLVGSESAVAGLVIHLLISQAVGVTYAVLFRRRSFDPASGIGWGVSYGFVWWVLGNLTLLPVLLGAEPRWSAAALALSFPSLIGHLAYGAVLGLVYQRLEERVAPWHLTRSEATAARAAARHEQTLSAAPALWSLITCVALLIPILVS</sequence>